<dbReference type="GO" id="GO:0016540">
    <property type="term" value="P:protein autoprocessing"/>
    <property type="evidence" value="ECO:0007669"/>
    <property type="project" value="InterPro"/>
</dbReference>
<dbReference type="InterPro" id="IPR050387">
    <property type="entry name" value="Hedgehog_Signaling"/>
</dbReference>
<dbReference type="SMART" id="SM00306">
    <property type="entry name" value="HintN"/>
    <property type="match status" value="1"/>
</dbReference>
<dbReference type="EMBL" id="CAICTM010000621">
    <property type="protein sequence ID" value="CAB9513937.1"/>
    <property type="molecule type" value="Genomic_DNA"/>
</dbReference>
<comment type="caution">
    <text evidence="4">The sequence shown here is derived from an EMBL/GenBank/DDBJ whole genome shotgun (WGS) entry which is preliminary data.</text>
</comment>
<evidence type="ECO:0000313" key="4">
    <source>
        <dbReference type="EMBL" id="CAB9513937.1"/>
    </source>
</evidence>
<dbReference type="AlphaFoldDB" id="A0A9N8E3I7"/>
<proteinExistence type="predicted"/>
<feature type="domain" description="Hint" evidence="3">
    <location>
        <begin position="161"/>
        <end position="281"/>
    </location>
</feature>
<feature type="signal peptide" evidence="2">
    <location>
        <begin position="1"/>
        <end position="23"/>
    </location>
</feature>
<evidence type="ECO:0000256" key="1">
    <source>
        <dbReference type="SAM" id="Phobius"/>
    </source>
</evidence>
<feature type="transmembrane region" description="Helical" evidence="1">
    <location>
        <begin position="432"/>
        <end position="451"/>
    </location>
</feature>
<keyword evidence="2" id="KW-0732">Signal</keyword>
<keyword evidence="1" id="KW-0472">Membrane</keyword>
<sequence>MMTSPTFLLLATLLLYLPSVSVANYCSGGGTVNSLAPGQKQQFTCSGTCYACLVSYTVSINPSATHTYYMNFLDNGGNYILDATSTTQGATSGGPSLFGDGDGKSDLQLEIECANSAGNCDGMSVSFGFVNCACAPDLYLHSSCSGTRDADCRTEPKTPSSICFSGDTTVHVQKEKDSVVVPVPMKDLQVGDRVLTNSNEKDPYMPIYMFAHIDKTVPTEYLQIYTTASITTAMPNTNFSMSAPLEISEDHMVYVVAKNGKTTGPVPAVSLKVGDLLLQKASQGEEEKQAAMVTMIRHVTRQGLYAPLTPDGTIVVTDEKLVASTYVTVVQTPPMPLLLHQADMVHVWLSPLRVACLLGGEWLTGTLCENNHNEQGMQYLVALGLDFAKFMDSRGQATRLLLVLLSVIVTGPFRILELALGPSYWNYSSSGGLPLLFLIVAVSCVMFRRTTGGRHGTQKRRGEE</sequence>
<dbReference type="Pfam" id="PF01079">
    <property type="entry name" value="Hint"/>
    <property type="match status" value="1"/>
</dbReference>
<dbReference type="PANTHER" id="PTHR11889:SF31">
    <property type="entry name" value="PROTEIN HEDGEHOG"/>
    <property type="match status" value="1"/>
</dbReference>
<dbReference type="InterPro" id="IPR003587">
    <property type="entry name" value="Hint_dom_N"/>
</dbReference>
<protein>
    <submittedName>
        <fullName evidence="4">Hint module</fullName>
    </submittedName>
</protein>
<organism evidence="4 5">
    <name type="scientific">Seminavis robusta</name>
    <dbReference type="NCBI Taxonomy" id="568900"/>
    <lineage>
        <taxon>Eukaryota</taxon>
        <taxon>Sar</taxon>
        <taxon>Stramenopiles</taxon>
        <taxon>Ochrophyta</taxon>
        <taxon>Bacillariophyta</taxon>
        <taxon>Bacillariophyceae</taxon>
        <taxon>Bacillariophycidae</taxon>
        <taxon>Naviculales</taxon>
        <taxon>Naviculaceae</taxon>
        <taxon>Seminavis</taxon>
    </lineage>
</organism>
<dbReference type="CDD" id="cd00081">
    <property type="entry name" value="Hint"/>
    <property type="match status" value="1"/>
</dbReference>
<dbReference type="Proteomes" id="UP001153069">
    <property type="component" value="Unassembled WGS sequence"/>
</dbReference>
<dbReference type="SUPFAM" id="SSF51294">
    <property type="entry name" value="Hedgehog/intein (Hint) domain"/>
    <property type="match status" value="1"/>
</dbReference>
<accession>A0A9N8E3I7</accession>
<evidence type="ECO:0000313" key="5">
    <source>
        <dbReference type="Proteomes" id="UP001153069"/>
    </source>
</evidence>
<gene>
    <name evidence="4" type="ORF">SEMRO_622_G177010.1</name>
</gene>
<dbReference type="OrthoDB" id="5212at2759"/>
<reference evidence="4" key="1">
    <citation type="submission" date="2020-06" db="EMBL/GenBank/DDBJ databases">
        <authorList>
            <consortium name="Plant Systems Biology data submission"/>
        </authorList>
    </citation>
    <scope>NUCLEOTIDE SEQUENCE</scope>
    <source>
        <strain evidence="4">D6</strain>
    </source>
</reference>
<keyword evidence="1" id="KW-0812">Transmembrane</keyword>
<dbReference type="PANTHER" id="PTHR11889">
    <property type="entry name" value="HEDGEHOG"/>
    <property type="match status" value="1"/>
</dbReference>
<dbReference type="InterPro" id="IPR001767">
    <property type="entry name" value="Hedgehog_Hint"/>
</dbReference>
<keyword evidence="1" id="KW-1133">Transmembrane helix</keyword>
<dbReference type="Gene3D" id="2.170.16.10">
    <property type="entry name" value="Hedgehog/Intein (Hint) domain"/>
    <property type="match status" value="1"/>
</dbReference>
<feature type="chain" id="PRO_5040202703" evidence="2">
    <location>
        <begin position="24"/>
        <end position="464"/>
    </location>
</feature>
<name>A0A9N8E3I7_9STRA</name>
<dbReference type="InterPro" id="IPR036844">
    <property type="entry name" value="Hint_dom_sf"/>
</dbReference>
<keyword evidence="5" id="KW-1185">Reference proteome</keyword>
<evidence type="ECO:0000256" key="2">
    <source>
        <dbReference type="SAM" id="SignalP"/>
    </source>
</evidence>
<evidence type="ECO:0000259" key="3">
    <source>
        <dbReference type="SMART" id="SM00306"/>
    </source>
</evidence>